<dbReference type="InterPro" id="IPR001656">
    <property type="entry name" value="PsdUridine_synth_TruD"/>
</dbReference>
<dbReference type="PANTHER" id="PTHR13326">
    <property type="entry name" value="TRNA PSEUDOURIDINE SYNTHASE D"/>
    <property type="match status" value="1"/>
</dbReference>
<dbReference type="SUPFAM" id="SSF55120">
    <property type="entry name" value="Pseudouridine synthase"/>
    <property type="match status" value="1"/>
</dbReference>
<dbReference type="STRING" id="984486.A0A1E3QJC5"/>
<dbReference type="InterPro" id="IPR011760">
    <property type="entry name" value="PsdUridine_synth_TruD_insert"/>
</dbReference>
<dbReference type="GO" id="GO:0005737">
    <property type="term" value="C:cytoplasm"/>
    <property type="evidence" value="ECO:0007669"/>
    <property type="project" value="EnsemblFungi"/>
</dbReference>
<gene>
    <name evidence="5" type="ORF">BABINDRAFT_172585</name>
</gene>
<feature type="region of interest" description="Disordered" evidence="3">
    <location>
        <begin position="1"/>
        <end position="47"/>
    </location>
</feature>
<feature type="compositionally biased region" description="Basic and acidic residues" evidence="3">
    <location>
        <begin position="24"/>
        <end position="47"/>
    </location>
</feature>
<dbReference type="CDD" id="cd02576">
    <property type="entry name" value="PseudoU_synth_ScPUS7"/>
    <property type="match status" value="1"/>
</dbReference>
<dbReference type="GO" id="GO:0000455">
    <property type="term" value="P:enzyme-directed rRNA pseudouridine synthesis"/>
    <property type="evidence" value="ECO:0007669"/>
    <property type="project" value="EnsemblFungi"/>
</dbReference>
<dbReference type="GO" id="GO:0009982">
    <property type="term" value="F:pseudouridine synthase activity"/>
    <property type="evidence" value="ECO:0007669"/>
    <property type="project" value="EnsemblFungi"/>
</dbReference>
<dbReference type="PIRSF" id="PIRSF037016">
    <property type="entry name" value="Pseudouridin_synth_euk_prd"/>
    <property type="match status" value="1"/>
</dbReference>
<dbReference type="Proteomes" id="UP000094336">
    <property type="component" value="Unassembled WGS sequence"/>
</dbReference>
<dbReference type="PROSITE" id="PS50984">
    <property type="entry name" value="TRUD"/>
    <property type="match status" value="1"/>
</dbReference>
<reference evidence="6" key="1">
    <citation type="submission" date="2016-05" db="EMBL/GenBank/DDBJ databases">
        <title>Comparative genomics of biotechnologically important yeasts.</title>
        <authorList>
            <consortium name="DOE Joint Genome Institute"/>
            <person name="Riley R."/>
            <person name="Haridas S."/>
            <person name="Wolfe K.H."/>
            <person name="Lopes M.R."/>
            <person name="Hittinger C.T."/>
            <person name="Goker M."/>
            <person name="Salamov A."/>
            <person name="Wisecaver J."/>
            <person name="Long T.M."/>
            <person name="Aerts A.L."/>
            <person name="Barry K."/>
            <person name="Choi C."/>
            <person name="Clum A."/>
            <person name="Coughlan A.Y."/>
            <person name="Deshpande S."/>
            <person name="Douglass A.P."/>
            <person name="Hanson S.J."/>
            <person name="Klenk H.-P."/>
            <person name="Labutti K."/>
            <person name="Lapidus A."/>
            <person name="Lindquist E."/>
            <person name="Lipzen A."/>
            <person name="Meier-Kolthoff J.P."/>
            <person name="Ohm R.A."/>
            <person name="Otillar R.P."/>
            <person name="Pangilinan J."/>
            <person name="Peng Y."/>
            <person name="Rokas A."/>
            <person name="Rosa C.A."/>
            <person name="Scheuner C."/>
            <person name="Sibirny A.A."/>
            <person name="Slot J.C."/>
            <person name="Stielow J.B."/>
            <person name="Sun H."/>
            <person name="Kurtzman C.P."/>
            <person name="Blackwell M."/>
            <person name="Grigoriev I.V."/>
            <person name="Jeffries T.W."/>
        </authorList>
    </citation>
    <scope>NUCLEOTIDE SEQUENCE [LARGE SCALE GENOMIC DNA]</scope>
    <source>
        <strain evidence="6">NRRL Y-12698</strain>
    </source>
</reference>
<dbReference type="GO" id="GO:0003723">
    <property type="term" value="F:RNA binding"/>
    <property type="evidence" value="ECO:0007669"/>
    <property type="project" value="InterPro"/>
</dbReference>
<dbReference type="AlphaFoldDB" id="A0A1E3QJC5"/>
<dbReference type="GO" id="GO:0031119">
    <property type="term" value="P:tRNA pseudouridine synthesis"/>
    <property type="evidence" value="ECO:0007669"/>
    <property type="project" value="EnsemblFungi"/>
</dbReference>
<sequence length="705" mass="80308">MSEAEQNLNASVEVEGQVQSPVAEEAHQEEPPTKKIKLDVSEEPVYEKDHKQEYTDVKSKGIQECDVGITQYISDISHGFNGILKQRYTDFLVNEIDTDNNVVHLADEGPVSSKDKRRKEREQEREANIEMETPAITEADIPAKFELTEENRTALLECFTAEELSQIEELLTTGNNMETTSTFPDKQSRTKVHQLLRSAFNGRFESITTPENTFRIALVTQNAAFKRRDRERDSNKNEQGVPNYGLGPSKEFVHFQVYKENRETMQVASLLAKFLRIPPKSVRYAGTKDRRGCTVQRCCISRIKLDRVVGLNKGLKGIRLGGFSFSDEGLKLGDLNGNEFLITIRDAESTDPTKTLEEVVSSCFESLKEHGFINYFGMQRFGTFSVSTHAVGVKVLSNDWKGACELILSEQELVAPDSVEARHIWAQTHNPNKTLPRMPRYCTAENSILKQLQREKASPGALNEFTDNQYFNAIMQIPRNLRIMYGHAYQSYVWNSVASKRIELFGLNIVPGDLIIKDRAEMAEVTMEDDEDNFEEDVKKETIVRARPVTQEEVDSGKYSIYDVVLPTPGFDIVYPENQQLRDVYVEVMKKDNLDPFNMARRVREFSLTGSYRTVMGKPTNLEYHIIKYHNPFEQLVNTDLDVLRSPEENKEAVPRILPGEVNGDRTAVVLKMQLGVSAYATMALRELMKTETSRRSDAFDVKEQ</sequence>
<dbReference type="Pfam" id="PF01142">
    <property type="entry name" value="TruD"/>
    <property type="match status" value="1"/>
</dbReference>
<dbReference type="EMBL" id="KV454438">
    <property type="protein sequence ID" value="ODQ77795.1"/>
    <property type="molecule type" value="Genomic_DNA"/>
</dbReference>
<dbReference type="NCBIfam" id="TIGR00094">
    <property type="entry name" value="tRNA_TruD_broad"/>
    <property type="match status" value="1"/>
</dbReference>
<keyword evidence="6" id="KW-1185">Reference proteome</keyword>
<evidence type="ECO:0000313" key="5">
    <source>
        <dbReference type="EMBL" id="ODQ77795.1"/>
    </source>
</evidence>
<feature type="region of interest" description="Disordered" evidence="3">
    <location>
        <begin position="106"/>
        <end position="126"/>
    </location>
</feature>
<name>A0A1E3QJC5_9ASCO</name>
<evidence type="ECO:0000259" key="4">
    <source>
        <dbReference type="PROSITE" id="PS50984"/>
    </source>
</evidence>
<dbReference type="GO" id="GO:0031120">
    <property type="term" value="P:snRNA pseudouridine synthesis"/>
    <property type="evidence" value="ECO:0007669"/>
    <property type="project" value="EnsemblFungi"/>
</dbReference>
<evidence type="ECO:0000256" key="2">
    <source>
        <dbReference type="ARBA" id="ARBA00023235"/>
    </source>
</evidence>
<dbReference type="RefSeq" id="XP_018983123.1">
    <property type="nucleotide sequence ID" value="XM_019130896.1"/>
</dbReference>
<protein>
    <recommendedName>
        <fullName evidence="4">TRUD domain-containing protein</fullName>
    </recommendedName>
</protein>
<evidence type="ECO:0000313" key="6">
    <source>
        <dbReference type="Proteomes" id="UP000094336"/>
    </source>
</evidence>
<feature type="domain" description="TRUD" evidence="4">
    <location>
        <begin position="371"/>
        <end position="618"/>
    </location>
</feature>
<dbReference type="GO" id="GO:1990481">
    <property type="term" value="P:mRNA pseudouridine synthesis"/>
    <property type="evidence" value="ECO:0007669"/>
    <property type="project" value="EnsemblFungi"/>
</dbReference>
<dbReference type="Gene3D" id="3.30.2350.20">
    <property type="entry name" value="TruD, catalytic domain"/>
    <property type="match status" value="2"/>
</dbReference>
<dbReference type="PANTHER" id="PTHR13326:SF21">
    <property type="entry name" value="PSEUDOURIDYLATE SYNTHASE PUS7L"/>
    <property type="match status" value="1"/>
</dbReference>
<accession>A0A1E3QJC5</accession>
<dbReference type="GeneID" id="30148749"/>
<dbReference type="GO" id="GO:0031429">
    <property type="term" value="C:box H/ACA snoRNP complex"/>
    <property type="evidence" value="ECO:0007669"/>
    <property type="project" value="EnsemblFungi"/>
</dbReference>
<evidence type="ECO:0000256" key="1">
    <source>
        <dbReference type="ARBA" id="ARBA00007953"/>
    </source>
</evidence>
<proteinExistence type="inferred from homology"/>
<evidence type="ECO:0000256" key="3">
    <source>
        <dbReference type="SAM" id="MobiDB-lite"/>
    </source>
</evidence>
<comment type="similarity">
    <text evidence="1">Belongs to the pseudouridine synthase TruD family.</text>
</comment>
<feature type="region of interest" description="Disordered" evidence="3">
    <location>
        <begin position="226"/>
        <end position="245"/>
    </location>
</feature>
<dbReference type="InterPro" id="IPR020103">
    <property type="entry name" value="PsdUridine_synth_cat_dom_sf"/>
</dbReference>
<feature type="compositionally biased region" description="Polar residues" evidence="3">
    <location>
        <begin position="1"/>
        <end position="10"/>
    </location>
</feature>
<dbReference type="OrthoDB" id="447290at2759"/>
<organism evidence="5 6">
    <name type="scientific">Babjeviella inositovora NRRL Y-12698</name>
    <dbReference type="NCBI Taxonomy" id="984486"/>
    <lineage>
        <taxon>Eukaryota</taxon>
        <taxon>Fungi</taxon>
        <taxon>Dikarya</taxon>
        <taxon>Ascomycota</taxon>
        <taxon>Saccharomycotina</taxon>
        <taxon>Pichiomycetes</taxon>
        <taxon>Serinales incertae sedis</taxon>
        <taxon>Babjeviella</taxon>
    </lineage>
</organism>
<keyword evidence="2" id="KW-0413">Isomerase</keyword>
<dbReference type="InterPro" id="IPR042214">
    <property type="entry name" value="TruD_catalytic"/>
</dbReference>
<feature type="compositionally biased region" description="Basic and acidic residues" evidence="3">
    <location>
        <begin position="226"/>
        <end position="236"/>
    </location>
</feature>